<dbReference type="Proteomes" id="UP001054945">
    <property type="component" value="Unassembled WGS sequence"/>
</dbReference>
<comment type="caution">
    <text evidence="1">The sequence shown here is derived from an EMBL/GenBank/DDBJ whole genome shotgun (WGS) entry which is preliminary data.</text>
</comment>
<evidence type="ECO:0000313" key="2">
    <source>
        <dbReference type="Proteomes" id="UP001054945"/>
    </source>
</evidence>
<dbReference type="EMBL" id="BPLR01000020">
    <property type="protein sequence ID" value="GIY91504.1"/>
    <property type="molecule type" value="Genomic_DNA"/>
</dbReference>
<name>A0AAV4XCI0_CAEEX</name>
<keyword evidence="2" id="KW-1185">Reference proteome</keyword>
<accession>A0AAV4XCI0</accession>
<gene>
    <name evidence="1" type="ORF">CEXT_155521</name>
</gene>
<organism evidence="1 2">
    <name type="scientific">Caerostris extrusa</name>
    <name type="common">Bark spider</name>
    <name type="synonym">Caerostris bankana</name>
    <dbReference type="NCBI Taxonomy" id="172846"/>
    <lineage>
        <taxon>Eukaryota</taxon>
        <taxon>Metazoa</taxon>
        <taxon>Ecdysozoa</taxon>
        <taxon>Arthropoda</taxon>
        <taxon>Chelicerata</taxon>
        <taxon>Arachnida</taxon>
        <taxon>Araneae</taxon>
        <taxon>Araneomorphae</taxon>
        <taxon>Entelegynae</taxon>
        <taxon>Araneoidea</taxon>
        <taxon>Araneidae</taxon>
        <taxon>Caerostris</taxon>
    </lineage>
</organism>
<dbReference type="AlphaFoldDB" id="A0AAV4XCI0"/>
<sequence length="83" mass="9655">MAPVCEKCLFLTFSGMLVENASGIHQDGNLWEVTESCWTEMDRFLGFLSLSHDFLTLLRRNQIVREYAFVTYLNELCALWAMK</sequence>
<proteinExistence type="predicted"/>
<protein>
    <submittedName>
        <fullName evidence="1">Uncharacterized protein</fullName>
    </submittedName>
</protein>
<evidence type="ECO:0000313" key="1">
    <source>
        <dbReference type="EMBL" id="GIY91504.1"/>
    </source>
</evidence>
<reference evidence="1 2" key="1">
    <citation type="submission" date="2021-06" db="EMBL/GenBank/DDBJ databases">
        <title>Caerostris extrusa draft genome.</title>
        <authorList>
            <person name="Kono N."/>
            <person name="Arakawa K."/>
        </authorList>
    </citation>
    <scope>NUCLEOTIDE SEQUENCE [LARGE SCALE GENOMIC DNA]</scope>
</reference>